<name>A0A2S3W8I8_PSEPU</name>
<evidence type="ECO:0000256" key="1">
    <source>
        <dbReference type="ARBA" id="ARBA00022649"/>
    </source>
</evidence>
<evidence type="ECO:0000256" key="3">
    <source>
        <dbReference type="ARBA" id="ARBA00022679"/>
    </source>
</evidence>
<keyword evidence="1 6" id="KW-1277">Toxin-antitoxin system</keyword>
<gene>
    <name evidence="8" type="ORF">BGP80_04440</name>
</gene>
<feature type="domain" description="DarT" evidence="7">
    <location>
        <begin position="7"/>
        <end position="191"/>
    </location>
</feature>
<evidence type="ECO:0000256" key="4">
    <source>
        <dbReference type="ARBA" id="ARBA00022695"/>
    </source>
</evidence>
<dbReference type="GO" id="GO:0003677">
    <property type="term" value="F:DNA binding"/>
    <property type="evidence" value="ECO:0007669"/>
    <property type="project" value="UniProtKB-UniRule"/>
</dbReference>
<evidence type="ECO:0000313" key="9">
    <source>
        <dbReference type="Proteomes" id="UP000237194"/>
    </source>
</evidence>
<proteinExistence type="inferred from homology"/>
<dbReference type="Pfam" id="PF14487">
    <property type="entry name" value="DarT"/>
    <property type="match status" value="1"/>
</dbReference>
<evidence type="ECO:0000313" key="8">
    <source>
        <dbReference type="EMBL" id="POF87246.1"/>
    </source>
</evidence>
<dbReference type="PROSITE" id="PS52018">
    <property type="entry name" value="DART"/>
    <property type="match status" value="1"/>
</dbReference>
<evidence type="ECO:0000256" key="5">
    <source>
        <dbReference type="ARBA" id="ARBA00023125"/>
    </source>
</evidence>
<keyword evidence="4 6" id="KW-0548">Nucleotidyltransferase</keyword>
<sequence>MAIRTGQFIYHLTSVQNISSILGAGLQPRSELTREGFRDVADPDIVDGRRGQQLERFVPFHWFAKNPFDGRVYRDRPDEEFVLIAVKRTHASQNNWRIIPRHPLAGGDFELLDYQVGIDRIDWDTMELRDYLVPQCKLICMAECLSPDPVPASSFAKIYTPSLEIGQFVTQHAQRRELSRLWIDHNPNMFPNR</sequence>
<feature type="active site" evidence="6">
    <location>
        <position position="143"/>
    </location>
</feature>
<comment type="catalytic activity">
    <reaction evidence="6">
        <text>a thymidine in DNA + NAD(+) = an N-(ADP-alpha-D-ribosyl)-thymidine in DNA + nicotinamide + H(+)</text>
        <dbReference type="Rhea" id="RHEA:71651"/>
        <dbReference type="Rhea" id="RHEA-COMP:13556"/>
        <dbReference type="Rhea" id="RHEA-COMP:18051"/>
        <dbReference type="ChEBI" id="CHEBI:15378"/>
        <dbReference type="ChEBI" id="CHEBI:17154"/>
        <dbReference type="ChEBI" id="CHEBI:57540"/>
        <dbReference type="ChEBI" id="CHEBI:137386"/>
        <dbReference type="ChEBI" id="CHEBI:191199"/>
    </reaction>
</comment>
<comment type="similarity">
    <text evidence="6">Belongs to the DarT ADP-ribosyltransferase family.</text>
</comment>
<dbReference type="InterPro" id="IPR029494">
    <property type="entry name" value="DarT"/>
</dbReference>
<dbReference type="Proteomes" id="UP000237194">
    <property type="component" value="Unassembled WGS sequence"/>
</dbReference>
<feature type="binding site" evidence="6">
    <location>
        <position position="49"/>
    </location>
    <ligand>
        <name>NAD(+)</name>
        <dbReference type="ChEBI" id="CHEBI:57540"/>
    </ligand>
</feature>
<evidence type="ECO:0000256" key="6">
    <source>
        <dbReference type="PROSITE-ProRule" id="PRU01362"/>
    </source>
</evidence>
<keyword evidence="3 6" id="KW-0808">Transferase</keyword>
<dbReference type="GO" id="GO:0016757">
    <property type="term" value="F:glycosyltransferase activity"/>
    <property type="evidence" value="ECO:0007669"/>
    <property type="project" value="UniProtKB-UniRule"/>
</dbReference>
<comment type="caution">
    <text evidence="6">Lacks conserved residue(s) required for the propagation of feature annotation.</text>
</comment>
<feature type="binding site" evidence="6">
    <location>
        <begin position="11"/>
        <end position="13"/>
    </location>
    <ligand>
        <name>NAD(+)</name>
        <dbReference type="ChEBI" id="CHEBI:57540"/>
    </ligand>
</feature>
<keyword evidence="5 6" id="KW-0238">DNA-binding</keyword>
<evidence type="ECO:0000259" key="7">
    <source>
        <dbReference type="PROSITE" id="PS52018"/>
    </source>
</evidence>
<comment type="caution">
    <text evidence="8">The sequence shown here is derived from an EMBL/GenBank/DDBJ whole genome shotgun (WGS) entry which is preliminary data.</text>
</comment>
<reference evidence="8 9" key="2">
    <citation type="submission" date="2018-03" db="EMBL/GenBank/DDBJ databases">
        <title>Draft genome of Pseudomonas putida strain KT-27.</title>
        <authorList>
            <person name="Yoshizawa S."/>
            <person name="Khan N.H."/>
            <person name="Nishimura M."/>
            <person name="Chiura H.X."/>
            <person name="Ogura Y."/>
            <person name="Hayashi T."/>
            <person name="Kogure K."/>
        </authorList>
    </citation>
    <scope>NUCLEOTIDE SEQUENCE [LARGE SCALE GENOMIC DNA]</scope>
    <source>
        <strain evidence="8 9">KT-27</strain>
    </source>
</reference>
<evidence type="ECO:0000256" key="2">
    <source>
        <dbReference type="ARBA" id="ARBA00022676"/>
    </source>
</evidence>
<dbReference type="EMBL" id="MIND01000018">
    <property type="protein sequence ID" value="POF87246.1"/>
    <property type="molecule type" value="Genomic_DNA"/>
</dbReference>
<organism evidence="8 9">
    <name type="scientific">Pseudomonas putida</name>
    <name type="common">Arthrobacter siderocapsulatus</name>
    <dbReference type="NCBI Taxonomy" id="303"/>
    <lineage>
        <taxon>Bacteria</taxon>
        <taxon>Pseudomonadati</taxon>
        <taxon>Pseudomonadota</taxon>
        <taxon>Gammaproteobacteria</taxon>
        <taxon>Pseudomonadales</taxon>
        <taxon>Pseudomonadaceae</taxon>
        <taxon>Pseudomonas</taxon>
    </lineage>
</organism>
<accession>A0A2S3W8I8</accession>
<feature type="active site" description="Proton acceptor" evidence="6">
    <location>
        <position position="49"/>
    </location>
</feature>
<dbReference type="GO" id="GO:0016779">
    <property type="term" value="F:nucleotidyltransferase activity"/>
    <property type="evidence" value="ECO:0007669"/>
    <property type="project" value="UniProtKB-UniRule"/>
</dbReference>
<dbReference type="AlphaFoldDB" id="A0A2S3W8I8"/>
<protein>
    <recommendedName>
        <fullName evidence="7">DarT domain-containing protein</fullName>
    </recommendedName>
</protein>
<keyword evidence="2 6" id="KW-0328">Glycosyltransferase</keyword>
<reference evidence="8 9" key="1">
    <citation type="submission" date="2016-08" db="EMBL/GenBank/DDBJ databases">
        <authorList>
            <person name="Seilhamer J.J."/>
        </authorList>
    </citation>
    <scope>NUCLEOTIDE SEQUENCE [LARGE SCALE GENOMIC DNA]</scope>
    <source>
        <strain evidence="8 9">KT-27</strain>
    </source>
</reference>
<dbReference type="RefSeq" id="WP_103435659.1">
    <property type="nucleotide sequence ID" value="NZ_MIND01000018.1"/>
</dbReference>